<protein>
    <submittedName>
        <fullName evidence="1">Uncharacterized protein</fullName>
    </submittedName>
</protein>
<proteinExistence type="predicted"/>
<dbReference type="Proteomes" id="UP000828941">
    <property type="component" value="Chromosome 1"/>
</dbReference>
<evidence type="ECO:0000313" key="2">
    <source>
        <dbReference type="Proteomes" id="UP000828941"/>
    </source>
</evidence>
<evidence type="ECO:0000313" key="1">
    <source>
        <dbReference type="EMBL" id="KAI4357285.1"/>
    </source>
</evidence>
<keyword evidence="2" id="KW-1185">Reference proteome</keyword>
<sequence length="249" mass="28026">MQGTVNPNNLLFDPEIEKTTRERRKQIRRKAQEAMGDQHNHLNNLPPPNRDVEDPPPQPRIMRDFVMPPVSGCVTGIRKPTINANNFEIKASLIQLVQHNQFRGDRDSRKGVYELNTLDTILTQNEQLAQQVASLNKKLETFQLPNPVGASIQKLETQIGQIAEQLAERPLGSLPTSTIPNPRGELKAITTRRGTIIEPKPSKTQGRLENTDNHQVIEENDLAENVSTLGPESRISCGSPRRKKKNDME</sequence>
<organism evidence="1 2">
    <name type="scientific">Bauhinia variegata</name>
    <name type="common">Purple orchid tree</name>
    <name type="synonym">Phanera variegata</name>
    <dbReference type="NCBI Taxonomy" id="167791"/>
    <lineage>
        <taxon>Eukaryota</taxon>
        <taxon>Viridiplantae</taxon>
        <taxon>Streptophyta</taxon>
        <taxon>Embryophyta</taxon>
        <taxon>Tracheophyta</taxon>
        <taxon>Spermatophyta</taxon>
        <taxon>Magnoliopsida</taxon>
        <taxon>eudicotyledons</taxon>
        <taxon>Gunneridae</taxon>
        <taxon>Pentapetalae</taxon>
        <taxon>rosids</taxon>
        <taxon>fabids</taxon>
        <taxon>Fabales</taxon>
        <taxon>Fabaceae</taxon>
        <taxon>Cercidoideae</taxon>
        <taxon>Cercideae</taxon>
        <taxon>Bauhiniinae</taxon>
        <taxon>Bauhinia</taxon>
    </lineage>
</organism>
<accession>A0ACB9Q9H5</accession>
<gene>
    <name evidence="1" type="ORF">L6164_001245</name>
</gene>
<dbReference type="EMBL" id="CM039426">
    <property type="protein sequence ID" value="KAI4357285.1"/>
    <property type="molecule type" value="Genomic_DNA"/>
</dbReference>
<reference evidence="1 2" key="1">
    <citation type="journal article" date="2022" name="DNA Res.">
        <title>Chromosomal-level genome assembly of the orchid tree Bauhinia variegata (Leguminosae; Cercidoideae) supports the allotetraploid origin hypothesis of Bauhinia.</title>
        <authorList>
            <person name="Zhong Y."/>
            <person name="Chen Y."/>
            <person name="Zheng D."/>
            <person name="Pang J."/>
            <person name="Liu Y."/>
            <person name="Luo S."/>
            <person name="Meng S."/>
            <person name="Qian L."/>
            <person name="Wei D."/>
            <person name="Dai S."/>
            <person name="Zhou R."/>
        </authorList>
    </citation>
    <scope>NUCLEOTIDE SEQUENCE [LARGE SCALE GENOMIC DNA]</scope>
    <source>
        <strain evidence="1">BV-YZ2020</strain>
    </source>
</reference>
<name>A0ACB9Q9H5_BAUVA</name>
<comment type="caution">
    <text evidence="1">The sequence shown here is derived from an EMBL/GenBank/DDBJ whole genome shotgun (WGS) entry which is preliminary data.</text>
</comment>